<protein>
    <submittedName>
        <fullName evidence="1">Uncharacterized protein</fullName>
    </submittedName>
</protein>
<dbReference type="AlphaFoldDB" id="W7LWI6"/>
<organism evidence="1 2">
    <name type="scientific">Gibberella moniliformis (strain M3125 / FGSC 7600)</name>
    <name type="common">Maize ear and stalk rot fungus</name>
    <name type="synonym">Fusarium verticillioides</name>
    <dbReference type="NCBI Taxonomy" id="334819"/>
    <lineage>
        <taxon>Eukaryota</taxon>
        <taxon>Fungi</taxon>
        <taxon>Dikarya</taxon>
        <taxon>Ascomycota</taxon>
        <taxon>Pezizomycotina</taxon>
        <taxon>Sordariomycetes</taxon>
        <taxon>Hypocreomycetidae</taxon>
        <taxon>Hypocreales</taxon>
        <taxon>Nectriaceae</taxon>
        <taxon>Fusarium</taxon>
        <taxon>Fusarium fujikuroi species complex</taxon>
    </lineage>
</organism>
<dbReference type="VEuPathDB" id="FungiDB:FVEG_15513"/>
<keyword evidence="2" id="KW-1185">Reference proteome</keyword>
<gene>
    <name evidence="1" type="ORF">FVEG_15513</name>
</gene>
<evidence type="ECO:0000313" key="1">
    <source>
        <dbReference type="EMBL" id="EWG42926.1"/>
    </source>
</evidence>
<dbReference type="EMBL" id="DS022246">
    <property type="protein sequence ID" value="EWG42926.1"/>
    <property type="molecule type" value="Genomic_DNA"/>
</dbReference>
<reference evidence="1 2" key="1">
    <citation type="journal article" date="2010" name="Nature">
        <title>Comparative genomics reveals mobile pathogenicity chromosomes in Fusarium.</title>
        <authorList>
            <person name="Ma L.J."/>
            <person name="van der Does H.C."/>
            <person name="Borkovich K.A."/>
            <person name="Coleman J.J."/>
            <person name="Daboussi M.J."/>
            <person name="Di Pietro A."/>
            <person name="Dufresne M."/>
            <person name="Freitag M."/>
            <person name="Grabherr M."/>
            <person name="Henrissat B."/>
            <person name="Houterman P.M."/>
            <person name="Kang S."/>
            <person name="Shim W.B."/>
            <person name="Woloshuk C."/>
            <person name="Xie X."/>
            <person name="Xu J.R."/>
            <person name="Antoniw J."/>
            <person name="Baker S.E."/>
            <person name="Bluhm B.H."/>
            <person name="Breakspear A."/>
            <person name="Brown D.W."/>
            <person name="Butchko R.A."/>
            <person name="Chapman S."/>
            <person name="Coulson R."/>
            <person name="Coutinho P.M."/>
            <person name="Danchin E.G."/>
            <person name="Diener A."/>
            <person name="Gale L.R."/>
            <person name="Gardiner D.M."/>
            <person name="Goff S."/>
            <person name="Hammond-Kosack K.E."/>
            <person name="Hilburn K."/>
            <person name="Hua-Van A."/>
            <person name="Jonkers W."/>
            <person name="Kazan K."/>
            <person name="Kodira C.D."/>
            <person name="Koehrsen M."/>
            <person name="Kumar L."/>
            <person name="Lee Y.H."/>
            <person name="Li L."/>
            <person name="Manners J.M."/>
            <person name="Miranda-Saavedra D."/>
            <person name="Mukherjee M."/>
            <person name="Park G."/>
            <person name="Park J."/>
            <person name="Park S.Y."/>
            <person name="Proctor R.H."/>
            <person name="Regev A."/>
            <person name="Ruiz-Roldan M.C."/>
            <person name="Sain D."/>
            <person name="Sakthikumar S."/>
            <person name="Sykes S."/>
            <person name="Schwartz D.C."/>
            <person name="Turgeon B.G."/>
            <person name="Wapinski I."/>
            <person name="Yoder O."/>
            <person name="Young S."/>
            <person name="Zeng Q."/>
            <person name="Zhou S."/>
            <person name="Galagan J."/>
            <person name="Cuomo C.A."/>
            <person name="Kistler H.C."/>
            <person name="Rep M."/>
        </authorList>
    </citation>
    <scope>NUCLEOTIDE SEQUENCE [LARGE SCALE GENOMIC DNA]</scope>
    <source>
        <strain evidence="2">M3125 / FGSC 7600</strain>
    </source>
</reference>
<dbReference type="GeneID" id="30072389"/>
<sequence>MRRHCKGRNAFLAVSPFERQLACRFLGVRFQIEPSEVSKLCRGILLGRLLAFGSRNGQGRVPFFLNLLNLRRGNGKHHSGIARAILLWHGAFDIKKRLDNFEPCPSLLLQRASARTSNQQSVLCSHSPLKVTHTFASYKVMLPFRASSLRASTLSAISTDSGLCVLRLALRFSILFLTMSCLK</sequence>
<accession>W7LWI6</accession>
<dbReference type="RefSeq" id="XP_018749117.1">
    <property type="nucleotide sequence ID" value="XM_018904646.1"/>
</dbReference>
<dbReference type="EMBL" id="CM000581">
    <property type="protein sequence ID" value="EWG42926.1"/>
    <property type="molecule type" value="Genomic_DNA"/>
</dbReference>
<proteinExistence type="predicted"/>
<dbReference type="KEGG" id="fvr:FVEG_15513"/>
<evidence type="ECO:0000313" key="2">
    <source>
        <dbReference type="Proteomes" id="UP000009096"/>
    </source>
</evidence>
<dbReference type="Proteomes" id="UP000009096">
    <property type="component" value="Chromosome 4"/>
</dbReference>
<name>W7LWI6_GIBM7</name>